<dbReference type="Pfam" id="PF00772">
    <property type="entry name" value="DnaB"/>
    <property type="match status" value="1"/>
</dbReference>
<keyword evidence="3 12" id="KW-0235">DNA replication</keyword>
<dbReference type="InterPro" id="IPR007693">
    <property type="entry name" value="DNA_helicase_DnaB-like_N"/>
</dbReference>
<dbReference type="PANTHER" id="PTHR30153:SF2">
    <property type="entry name" value="REPLICATIVE DNA HELICASE"/>
    <property type="match status" value="1"/>
</dbReference>
<dbReference type="PANTHER" id="PTHR30153">
    <property type="entry name" value="REPLICATIVE DNA HELICASE DNAB"/>
    <property type="match status" value="1"/>
</dbReference>
<comment type="caution">
    <text evidence="14">The sequence shown here is derived from an EMBL/GenBank/DDBJ whole genome shotgun (WGS) entry which is preliminary data.</text>
</comment>
<evidence type="ECO:0000313" key="15">
    <source>
        <dbReference type="Proteomes" id="UP000177507"/>
    </source>
</evidence>
<dbReference type="GO" id="GO:0016887">
    <property type="term" value="F:ATP hydrolysis activity"/>
    <property type="evidence" value="ECO:0007669"/>
    <property type="project" value="RHEA"/>
</dbReference>
<dbReference type="Proteomes" id="UP000177507">
    <property type="component" value="Unassembled WGS sequence"/>
</dbReference>
<evidence type="ECO:0000313" key="14">
    <source>
        <dbReference type="EMBL" id="OGN03950.1"/>
    </source>
</evidence>
<protein>
    <recommendedName>
        <fullName evidence="11 12">Replicative DNA helicase</fullName>
        <ecNumber evidence="11 12">5.6.2.3</ecNumber>
    </recommendedName>
</protein>
<dbReference type="InterPro" id="IPR007694">
    <property type="entry name" value="DNA_helicase_DnaB-like_C"/>
</dbReference>
<sequence length="450" mass="49725">MPKTQSTIDKLPPQNIEAEKSLIGSLLLDKEAINKVADSLQPQDFYSRAHQLIYEGIFKLFEKSEPIDILSLSNILGEAGQLETVGGVGYLTSLVNAVPTSAHVSNYAKIVERKKILRDLIDTAHHIIGLGYTEDEDVDVLLDQAEQKLFSISQKSVQQTFEPIDKALHEAFERLDALHKSDGTMRGVSSGFFDLDNITAGFQKSDLIILGARPSLGKSTFALDIARNAAKASGLPVGIFTLEMSKDQVVDRLIASEAGINLWKMRTGHLSSEGDGNDFEKIQVALDSLAQSNIFIDDASSPTVLQIRAMARRLQAERGLGLLIVDYLQLMQPSRAYDSPVQQITEISRNLKGLARELNIPVIAVSQLSRNSENRPDQRPKLSDLRDSGSLEQDADMVLLIYREDRAKKESEKKNIAEIIVAKHRNGPVGSIELYFDEDTVSFKNLARGI</sequence>
<dbReference type="PROSITE" id="PS51199">
    <property type="entry name" value="SF4_HELICASE"/>
    <property type="match status" value="1"/>
</dbReference>
<dbReference type="InterPro" id="IPR007692">
    <property type="entry name" value="DNA_helicase_DnaB"/>
</dbReference>
<keyword evidence="8 12" id="KW-0238">DNA-binding</keyword>
<dbReference type="GO" id="GO:0005524">
    <property type="term" value="F:ATP binding"/>
    <property type="evidence" value="ECO:0007669"/>
    <property type="project" value="UniProtKB-UniRule"/>
</dbReference>
<dbReference type="AlphaFoldDB" id="A0A1F8EUC9"/>
<comment type="similarity">
    <text evidence="1 12">Belongs to the helicase family. DnaB subfamily.</text>
</comment>
<dbReference type="InterPro" id="IPR003593">
    <property type="entry name" value="AAA+_ATPase"/>
</dbReference>
<reference evidence="14 15" key="1">
    <citation type="journal article" date="2016" name="Nat. Commun.">
        <title>Thousands of microbial genomes shed light on interconnected biogeochemical processes in an aquifer system.</title>
        <authorList>
            <person name="Anantharaman K."/>
            <person name="Brown C.T."/>
            <person name="Hug L.A."/>
            <person name="Sharon I."/>
            <person name="Castelle C.J."/>
            <person name="Probst A.J."/>
            <person name="Thomas B.C."/>
            <person name="Singh A."/>
            <person name="Wilkins M.J."/>
            <person name="Karaoz U."/>
            <person name="Brodie E.L."/>
            <person name="Williams K.H."/>
            <person name="Hubbard S.S."/>
            <person name="Banfield J.F."/>
        </authorList>
    </citation>
    <scope>NUCLEOTIDE SEQUENCE [LARGE SCALE GENOMIC DNA]</scope>
</reference>
<evidence type="ECO:0000256" key="12">
    <source>
        <dbReference type="RuleBase" id="RU362085"/>
    </source>
</evidence>
<comment type="function">
    <text evidence="12">The main replicative DNA helicase, it participates in initiation and elongation during chromosome replication. Travels ahead of the DNA replisome, separating dsDNA into templates for DNA synthesis. A processive ATP-dependent 5'-3' DNA helicase it has DNA-dependent ATPase activity.</text>
</comment>
<accession>A0A1F8EUC9</accession>
<dbReference type="SMART" id="SM00382">
    <property type="entry name" value="AAA"/>
    <property type="match status" value="1"/>
</dbReference>
<proteinExistence type="inferred from homology"/>
<dbReference type="InterPro" id="IPR036185">
    <property type="entry name" value="DNA_heli_DnaB-like_N_sf"/>
</dbReference>
<dbReference type="Gene3D" id="1.10.860.10">
    <property type="entry name" value="DNAb Helicase, Chain A"/>
    <property type="match status" value="1"/>
</dbReference>
<evidence type="ECO:0000256" key="1">
    <source>
        <dbReference type="ARBA" id="ARBA00008428"/>
    </source>
</evidence>
<dbReference type="GO" id="GO:0005829">
    <property type="term" value="C:cytosol"/>
    <property type="evidence" value="ECO:0007669"/>
    <property type="project" value="TreeGrafter"/>
</dbReference>
<dbReference type="CDD" id="cd00984">
    <property type="entry name" value="DnaB_C"/>
    <property type="match status" value="1"/>
</dbReference>
<dbReference type="Pfam" id="PF03796">
    <property type="entry name" value="DnaB_C"/>
    <property type="match status" value="1"/>
</dbReference>
<evidence type="ECO:0000256" key="2">
    <source>
        <dbReference type="ARBA" id="ARBA00022515"/>
    </source>
</evidence>
<organism evidence="14 15">
    <name type="scientific">Candidatus Yanofskybacteria bacterium RIFCSPHIGHO2_01_FULL_44_17</name>
    <dbReference type="NCBI Taxonomy" id="1802668"/>
    <lineage>
        <taxon>Bacteria</taxon>
        <taxon>Candidatus Yanofskyibacteriota</taxon>
    </lineage>
</organism>
<dbReference type="FunFam" id="1.10.860.10:FF:000001">
    <property type="entry name" value="Replicative DNA helicase"/>
    <property type="match status" value="1"/>
</dbReference>
<dbReference type="EMBL" id="MGJI01000027">
    <property type="protein sequence ID" value="OGN03950.1"/>
    <property type="molecule type" value="Genomic_DNA"/>
</dbReference>
<keyword evidence="2 12" id="KW-0639">Primosome</keyword>
<evidence type="ECO:0000259" key="13">
    <source>
        <dbReference type="PROSITE" id="PS51199"/>
    </source>
</evidence>
<evidence type="ECO:0000256" key="8">
    <source>
        <dbReference type="ARBA" id="ARBA00023125"/>
    </source>
</evidence>
<dbReference type="GO" id="GO:0043139">
    <property type="term" value="F:5'-3' DNA helicase activity"/>
    <property type="evidence" value="ECO:0007669"/>
    <property type="project" value="UniProtKB-EC"/>
</dbReference>
<evidence type="ECO:0000256" key="4">
    <source>
        <dbReference type="ARBA" id="ARBA00022741"/>
    </source>
</evidence>
<evidence type="ECO:0000256" key="11">
    <source>
        <dbReference type="NCBIfam" id="TIGR00665"/>
    </source>
</evidence>
<evidence type="ECO:0000256" key="6">
    <source>
        <dbReference type="ARBA" id="ARBA00022806"/>
    </source>
</evidence>
<keyword evidence="4 12" id="KW-0547">Nucleotide-binding</keyword>
<evidence type="ECO:0000256" key="9">
    <source>
        <dbReference type="ARBA" id="ARBA00023235"/>
    </source>
</evidence>
<dbReference type="SUPFAM" id="SSF52540">
    <property type="entry name" value="P-loop containing nucleoside triphosphate hydrolases"/>
    <property type="match status" value="1"/>
</dbReference>
<name>A0A1F8EUC9_9BACT</name>
<evidence type="ECO:0000256" key="3">
    <source>
        <dbReference type="ARBA" id="ARBA00022705"/>
    </source>
</evidence>
<dbReference type="EC" id="5.6.2.3" evidence="11 12"/>
<dbReference type="SUPFAM" id="SSF48024">
    <property type="entry name" value="N-terminal domain of DnaB helicase"/>
    <property type="match status" value="1"/>
</dbReference>
<keyword evidence="7 12" id="KW-0067">ATP-binding</keyword>
<evidence type="ECO:0000256" key="5">
    <source>
        <dbReference type="ARBA" id="ARBA00022801"/>
    </source>
</evidence>
<dbReference type="GO" id="GO:0006269">
    <property type="term" value="P:DNA replication, synthesis of primer"/>
    <property type="evidence" value="ECO:0007669"/>
    <property type="project" value="UniProtKB-UniRule"/>
</dbReference>
<dbReference type="GO" id="GO:0003677">
    <property type="term" value="F:DNA binding"/>
    <property type="evidence" value="ECO:0007669"/>
    <property type="project" value="UniProtKB-UniRule"/>
</dbReference>
<keyword evidence="5 12" id="KW-0378">Hydrolase</keyword>
<dbReference type="FunFam" id="3.40.50.300:FF:000351">
    <property type="entry name" value="Replicative DNA helicase"/>
    <property type="match status" value="1"/>
</dbReference>
<evidence type="ECO:0000256" key="10">
    <source>
        <dbReference type="ARBA" id="ARBA00048954"/>
    </source>
</evidence>
<dbReference type="NCBIfam" id="TIGR00665">
    <property type="entry name" value="DnaB"/>
    <property type="match status" value="1"/>
</dbReference>
<feature type="domain" description="SF4 helicase" evidence="13">
    <location>
        <begin position="181"/>
        <end position="450"/>
    </location>
</feature>
<dbReference type="InterPro" id="IPR027417">
    <property type="entry name" value="P-loop_NTPase"/>
</dbReference>
<dbReference type="InterPro" id="IPR016136">
    <property type="entry name" value="DNA_helicase_N/primase_C"/>
</dbReference>
<keyword evidence="6 12" id="KW-0347">Helicase</keyword>
<keyword evidence="9" id="KW-0413">Isomerase</keyword>
<dbReference type="STRING" id="1802668.A2831_00065"/>
<gene>
    <name evidence="14" type="ORF">A2831_00065</name>
</gene>
<comment type="catalytic activity">
    <reaction evidence="10 12">
        <text>ATP + H2O = ADP + phosphate + H(+)</text>
        <dbReference type="Rhea" id="RHEA:13065"/>
        <dbReference type="ChEBI" id="CHEBI:15377"/>
        <dbReference type="ChEBI" id="CHEBI:15378"/>
        <dbReference type="ChEBI" id="CHEBI:30616"/>
        <dbReference type="ChEBI" id="CHEBI:43474"/>
        <dbReference type="ChEBI" id="CHEBI:456216"/>
        <dbReference type="EC" id="5.6.2.3"/>
    </reaction>
</comment>
<evidence type="ECO:0000256" key="7">
    <source>
        <dbReference type="ARBA" id="ARBA00022840"/>
    </source>
</evidence>
<dbReference type="GO" id="GO:1990077">
    <property type="term" value="C:primosome complex"/>
    <property type="evidence" value="ECO:0007669"/>
    <property type="project" value="UniProtKB-UniRule"/>
</dbReference>
<dbReference type="Gene3D" id="3.40.50.300">
    <property type="entry name" value="P-loop containing nucleotide triphosphate hydrolases"/>
    <property type="match status" value="1"/>
</dbReference>